<keyword evidence="2" id="KW-1185">Reference proteome</keyword>
<proteinExistence type="predicted"/>
<organism evidence="1 2">
    <name type="scientific">Pyropia yezoensis</name>
    <name type="common">Susabi-nori</name>
    <name type="synonym">Porphyra yezoensis</name>
    <dbReference type="NCBI Taxonomy" id="2788"/>
    <lineage>
        <taxon>Eukaryota</taxon>
        <taxon>Rhodophyta</taxon>
        <taxon>Bangiophyceae</taxon>
        <taxon>Bangiales</taxon>
        <taxon>Bangiaceae</taxon>
        <taxon>Pyropia</taxon>
    </lineage>
</organism>
<reference evidence="1" key="1">
    <citation type="submission" date="2019-11" db="EMBL/GenBank/DDBJ databases">
        <title>Nori genome reveals adaptations in red seaweeds to the harsh intertidal environment.</title>
        <authorList>
            <person name="Wang D."/>
            <person name="Mao Y."/>
        </authorList>
    </citation>
    <scope>NUCLEOTIDE SEQUENCE</scope>
    <source>
        <tissue evidence="1">Gametophyte</tissue>
    </source>
</reference>
<sequence length="153" mass="15764">MVAFLPSVTLPLTPPPRLALRRPAARRPAAAAARRPPSSMVATPPPSPSSTSTDADADADAAAAVAARAADPRCRTCGRATVARGCDGAGRVTGGLGAVLPFWPIKAYRPCPDFVAVGGKYTRKGQSLDEIAFGRKGDGDDVSLADRLQGKKK</sequence>
<comment type="caution">
    <text evidence="1">The sequence shown here is derived from an EMBL/GenBank/DDBJ whole genome shotgun (WGS) entry which is preliminary data.</text>
</comment>
<accession>A0ACC3CDU6</accession>
<gene>
    <name evidence="1" type="ORF">I4F81_010841</name>
</gene>
<evidence type="ECO:0000313" key="1">
    <source>
        <dbReference type="EMBL" id="KAK1868352.1"/>
    </source>
</evidence>
<name>A0ACC3CDU6_PYRYE</name>
<evidence type="ECO:0000313" key="2">
    <source>
        <dbReference type="Proteomes" id="UP000798662"/>
    </source>
</evidence>
<dbReference type="EMBL" id="CM020620">
    <property type="protein sequence ID" value="KAK1868352.1"/>
    <property type="molecule type" value="Genomic_DNA"/>
</dbReference>
<protein>
    <submittedName>
        <fullName evidence="1">Uncharacterized protein</fullName>
    </submittedName>
</protein>
<dbReference type="Proteomes" id="UP000798662">
    <property type="component" value="Chromosome 3"/>
</dbReference>